<organism evidence="2 3">
    <name type="scientific">Chlorobaculum tepidum (strain ATCC 49652 / DSM 12025 / NBRC 103806 / TLS)</name>
    <name type="common">Chlorobium tepidum</name>
    <dbReference type="NCBI Taxonomy" id="194439"/>
    <lineage>
        <taxon>Bacteria</taxon>
        <taxon>Pseudomonadati</taxon>
        <taxon>Chlorobiota</taxon>
        <taxon>Chlorobiia</taxon>
        <taxon>Chlorobiales</taxon>
        <taxon>Chlorobiaceae</taxon>
        <taxon>Chlorobaculum</taxon>
    </lineage>
</organism>
<dbReference type="STRING" id="194439.CT2149"/>
<dbReference type="EMBL" id="AE006470">
    <property type="protein sequence ID" value="AAM73365.1"/>
    <property type="molecule type" value="Genomic_DNA"/>
</dbReference>
<accession>Q8KAK8</accession>
<dbReference type="Proteomes" id="UP000001007">
    <property type="component" value="Chromosome"/>
</dbReference>
<name>Q8KAK8_CHLTE</name>
<keyword evidence="1" id="KW-0472">Membrane</keyword>
<proteinExistence type="predicted"/>
<evidence type="ECO:0000313" key="2">
    <source>
        <dbReference type="EMBL" id="AAM73365.1"/>
    </source>
</evidence>
<gene>
    <name evidence="2" type="ordered locus">CT2149</name>
</gene>
<feature type="transmembrane region" description="Helical" evidence="1">
    <location>
        <begin position="23"/>
        <end position="41"/>
    </location>
</feature>
<evidence type="ECO:0000313" key="3">
    <source>
        <dbReference type="Proteomes" id="UP000001007"/>
    </source>
</evidence>
<keyword evidence="1" id="KW-1133">Transmembrane helix</keyword>
<keyword evidence="3" id="KW-1185">Reference proteome</keyword>
<dbReference type="AlphaFoldDB" id="Q8KAK8"/>
<dbReference type="KEGG" id="cte:CT2149"/>
<keyword evidence="1" id="KW-0812">Transmembrane</keyword>
<evidence type="ECO:0000256" key="1">
    <source>
        <dbReference type="SAM" id="Phobius"/>
    </source>
</evidence>
<dbReference type="HOGENOM" id="CLU_2971085_0_0_10"/>
<protein>
    <submittedName>
        <fullName evidence="2">Uncharacterized protein</fullName>
    </submittedName>
</protein>
<reference evidence="2 3" key="1">
    <citation type="journal article" date="2002" name="Proc. Natl. Acad. Sci. U.S.A.">
        <title>The complete genome sequence of Chlorobium tepidum TLS, a photosynthetic, anaerobic, green-sulfur bacterium.</title>
        <authorList>
            <person name="Eisen J.A."/>
            <person name="Nelson K.E."/>
            <person name="Paulsen I.T."/>
            <person name="Heidelberg J.F."/>
            <person name="Wu M."/>
            <person name="Dodson R.J."/>
            <person name="Deboy R."/>
            <person name="Gwinn M.L."/>
            <person name="Nelson W.C."/>
            <person name="Haft D.H."/>
            <person name="Hickey E.K."/>
            <person name="Peterson J.D."/>
            <person name="Durkin A.S."/>
            <person name="Kolonay J.L."/>
            <person name="Yang F."/>
            <person name="Holt I."/>
            <person name="Umayam L.A."/>
            <person name="Mason T."/>
            <person name="Brenner M."/>
            <person name="Shea T.P."/>
            <person name="Parksey D."/>
            <person name="Nierman W.C."/>
            <person name="Feldblyum T.V."/>
            <person name="Hansen C.L."/>
            <person name="Craven M.B."/>
            <person name="Radune D."/>
            <person name="Vamathevan J."/>
            <person name="Khouri H."/>
            <person name="White O."/>
            <person name="Gruber T.M."/>
            <person name="Ketchum K.A."/>
            <person name="Venter J.C."/>
            <person name="Tettelin H."/>
            <person name="Bryant D.A."/>
            <person name="Fraser C.M."/>
        </authorList>
    </citation>
    <scope>NUCLEOTIDE SEQUENCE [LARGE SCALE GENOMIC DNA]</scope>
    <source>
        <strain evidence="3">ATCC 49652 / DSM 12025 / NBRC 103806 / TLS</strain>
    </source>
</reference>
<dbReference type="EnsemblBacteria" id="AAM73365">
    <property type="protein sequence ID" value="AAM73365"/>
    <property type="gene ID" value="CT2149"/>
</dbReference>
<sequence length="58" mass="6719">MSAPLAFQGAWWSKMMVEGKFGLVYPYCSVFSFFCFFAIFLRKDLEERGWCVTLGAFT</sequence>